<gene>
    <name evidence="3" type="ORF">LPW39_17535</name>
</gene>
<reference evidence="3 4" key="1">
    <citation type="submission" date="2021-11" db="EMBL/GenBank/DDBJ databases">
        <title>Genome sequence.</title>
        <authorList>
            <person name="Sun Q."/>
        </authorList>
    </citation>
    <scope>NUCLEOTIDE SEQUENCE [LARGE SCALE GENOMIC DNA]</scope>
    <source>
        <strain evidence="3 4">KCTC 12005</strain>
    </source>
</reference>
<dbReference type="PIRSF" id="PIRSF017082">
    <property type="entry name" value="YflP"/>
    <property type="match status" value="1"/>
</dbReference>
<dbReference type="SUPFAM" id="SSF53850">
    <property type="entry name" value="Periplasmic binding protein-like II"/>
    <property type="match status" value="1"/>
</dbReference>
<keyword evidence="2" id="KW-0732">Signal</keyword>
<dbReference type="PANTHER" id="PTHR42928">
    <property type="entry name" value="TRICARBOXYLATE-BINDING PROTEIN"/>
    <property type="match status" value="1"/>
</dbReference>
<dbReference type="Proteomes" id="UP001199260">
    <property type="component" value="Unassembled WGS sequence"/>
</dbReference>
<organism evidence="3 4">
    <name type="scientific">Comamonas koreensis</name>
    <dbReference type="NCBI Taxonomy" id="160825"/>
    <lineage>
        <taxon>Bacteria</taxon>
        <taxon>Pseudomonadati</taxon>
        <taxon>Pseudomonadota</taxon>
        <taxon>Betaproteobacteria</taxon>
        <taxon>Burkholderiales</taxon>
        <taxon>Comamonadaceae</taxon>
        <taxon>Comamonas</taxon>
    </lineage>
</organism>
<evidence type="ECO:0000256" key="2">
    <source>
        <dbReference type="SAM" id="SignalP"/>
    </source>
</evidence>
<name>A0AAW4Y1Z2_9BURK</name>
<dbReference type="Gene3D" id="3.40.190.150">
    <property type="entry name" value="Bordetella uptake gene, domain 1"/>
    <property type="match status" value="1"/>
</dbReference>
<comment type="caution">
    <text evidence="3">The sequence shown here is derived from an EMBL/GenBank/DDBJ whole genome shotgun (WGS) entry which is preliminary data.</text>
</comment>
<feature type="signal peptide" evidence="2">
    <location>
        <begin position="1"/>
        <end position="38"/>
    </location>
</feature>
<dbReference type="PANTHER" id="PTHR42928:SF5">
    <property type="entry name" value="BLR1237 PROTEIN"/>
    <property type="match status" value="1"/>
</dbReference>
<dbReference type="AlphaFoldDB" id="A0AAW4Y1Z2"/>
<comment type="similarity">
    <text evidence="1">Belongs to the UPF0065 (bug) family.</text>
</comment>
<protein>
    <submittedName>
        <fullName evidence="3">Tripartite tricarboxylate transporter substrate binding protein</fullName>
    </submittedName>
</protein>
<dbReference type="CDD" id="cd13578">
    <property type="entry name" value="PBP2_Bug27"/>
    <property type="match status" value="1"/>
</dbReference>
<sequence>MSPFSRSRIAAACLPSRRNVLAATLLGAAALLPLASQAADPKKYPERAVRVVVGFSAGGTTDVVARIMAKELTAELGQSFVVDNKPGAGSNIATEQVARAENDGYTLLFVAVTSAINQTLYPKVRFDLEKDFAPVALGAKVPNVLVVNPSVPANNVQELIAFAKANPDKVSYASSGSGTSIHMAGELFKLRTGLKTQHIPYKGSSPALTDLMAGQVQFMFDNMPSAWPHVKAGKLKALAVTTTKRSPTAPDLPTMEESGIKPFDVSSWFGLIAPAGTPPEVVAKLNAAMNRAFDKPQVKEAYEKLGAVAEKNTPEQFGAFIKSEVAAWAPVVKSSGATVD</sequence>
<evidence type="ECO:0000313" key="4">
    <source>
        <dbReference type="Proteomes" id="UP001199260"/>
    </source>
</evidence>
<accession>A0AAW4Y1Z2</accession>
<dbReference type="EMBL" id="JAJNCT010000021">
    <property type="protein sequence ID" value="MCD2166926.1"/>
    <property type="molecule type" value="Genomic_DNA"/>
</dbReference>
<feature type="chain" id="PRO_5043374935" evidence="2">
    <location>
        <begin position="39"/>
        <end position="340"/>
    </location>
</feature>
<dbReference type="Pfam" id="PF03401">
    <property type="entry name" value="TctC"/>
    <property type="match status" value="1"/>
</dbReference>
<dbReference type="InterPro" id="IPR042100">
    <property type="entry name" value="Bug_dom1"/>
</dbReference>
<evidence type="ECO:0000313" key="3">
    <source>
        <dbReference type="EMBL" id="MCD2166926.1"/>
    </source>
</evidence>
<proteinExistence type="inferred from homology"/>
<keyword evidence="4" id="KW-1185">Reference proteome</keyword>
<evidence type="ECO:0000256" key="1">
    <source>
        <dbReference type="ARBA" id="ARBA00006987"/>
    </source>
</evidence>
<dbReference type="RefSeq" id="WP_021025452.1">
    <property type="nucleotide sequence ID" value="NZ_JAJNCT010000021.1"/>
</dbReference>
<dbReference type="InterPro" id="IPR005064">
    <property type="entry name" value="BUG"/>
</dbReference>
<dbReference type="Gene3D" id="3.40.190.10">
    <property type="entry name" value="Periplasmic binding protein-like II"/>
    <property type="match status" value="1"/>
</dbReference>